<dbReference type="InterPro" id="IPR032466">
    <property type="entry name" value="Metal_Hydrolase"/>
</dbReference>
<keyword evidence="3" id="KW-1185">Reference proteome</keyword>
<gene>
    <name evidence="2" type="ORF">F3K02_24550</name>
</gene>
<dbReference type="Pfam" id="PF04909">
    <property type="entry name" value="Amidohydro_2"/>
    <property type="match status" value="1"/>
</dbReference>
<dbReference type="InterPro" id="IPR006680">
    <property type="entry name" value="Amidohydro-rel"/>
</dbReference>
<dbReference type="PANTHER" id="PTHR35563:SF2">
    <property type="entry name" value="BARREL METAL-DEPENDENT HYDROLASE, PUTATIVE (AFU_ORTHOLOGUE AFUA_1G16240)-RELATED"/>
    <property type="match status" value="1"/>
</dbReference>
<dbReference type="RefSeq" id="WP_177139028.1">
    <property type="nucleotide sequence ID" value="NZ_VYGV01000027.1"/>
</dbReference>
<evidence type="ECO:0000259" key="1">
    <source>
        <dbReference type="Pfam" id="PF04909"/>
    </source>
</evidence>
<reference evidence="2 3" key="1">
    <citation type="submission" date="2019-09" db="EMBL/GenBank/DDBJ databases">
        <title>Hydrogenophaga aromatica sp. nov., isolated from a para-xylene-degrading enrichment culture.</title>
        <authorList>
            <person name="Tancsics A."/>
            <person name="Banerjee S."/>
        </authorList>
    </citation>
    <scope>NUCLEOTIDE SEQUENCE [LARGE SCALE GENOMIC DNA]</scope>
    <source>
        <strain evidence="2 3">D2P1</strain>
    </source>
</reference>
<feature type="domain" description="Amidohydrolase-related" evidence="1">
    <location>
        <begin position="11"/>
        <end position="233"/>
    </location>
</feature>
<dbReference type="Gene3D" id="3.20.20.140">
    <property type="entry name" value="Metal-dependent hydrolases"/>
    <property type="match status" value="1"/>
</dbReference>
<accession>A0A7Y8H0S0</accession>
<dbReference type="GO" id="GO:0016787">
    <property type="term" value="F:hydrolase activity"/>
    <property type="evidence" value="ECO:0007669"/>
    <property type="project" value="UniProtKB-KW"/>
</dbReference>
<dbReference type="InterPro" id="IPR052358">
    <property type="entry name" value="Aro_Compnd_Degr_Hydrolases"/>
</dbReference>
<organism evidence="2 3">
    <name type="scientific">Hydrogenophaga aromaticivorans</name>
    <dbReference type="NCBI Taxonomy" id="2610898"/>
    <lineage>
        <taxon>Bacteria</taxon>
        <taxon>Pseudomonadati</taxon>
        <taxon>Pseudomonadota</taxon>
        <taxon>Betaproteobacteria</taxon>
        <taxon>Burkholderiales</taxon>
        <taxon>Comamonadaceae</taxon>
        <taxon>Hydrogenophaga</taxon>
    </lineage>
</organism>
<proteinExistence type="predicted"/>
<dbReference type="EMBL" id="VYGV01000027">
    <property type="protein sequence ID" value="NWF48400.1"/>
    <property type="molecule type" value="Genomic_DNA"/>
</dbReference>
<sequence length="266" mass="28834">MNTHHTPADGWDCHVHVFDPTHPAQAGHYQPVLRDLPEIEHTATALGMGHLVLVQPSVYGTDNGLILRALAREPGRHRGVAVVDTAVTDAELDTMHRLGVRGVRFNLVSPVGNGPEAFRALAPRLKARGWHVQWYARADQLAAIADLHEGSGLTAVIDHLAGLHAGISAADPAWAFLERLAAQGAWVKLSGWYRLQASTPYEVLHGHIGRVATLMGEHLVWGSDWPHTAFEHDALPPYDSLWQPVVQALGEARAATVRAAGALLYA</sequence>
<dbReference type="AlphaFoldDB" id="A0A7Y8H0S0"/>
<dbReference type="PANTHER" id="PTHR35563">
    <property type="entry name" value="BARREL METAL-DEPENDENT HYDROLASE, PUTATIVE (AFU_ORTHOLOGUE AFUA_1G16240)-RELATED"/>
    <property type="match status" value="1"/>
</dbReference>
<dbReference type="Proteomes" id="UP000545507">
    <property type="component" value="Unassembled WGS sequence"/>
</dbReference>
<protein>
    <submittedName>
        <fullName evidence="2">Amidohydrolase family protein</fullName>
    </submittedName>
</protein>
<comment type="caution">
    <text evidence="2">The sequence shown here is derived from an EMBL/GenBank/DDBJ whole genome shotgun (WGS) entry which is preliminary data.</text>
</comment>
<evidence type="ECO:0000313" key="3">
    <source>
        <dbReference type="Proteomes" id="UP000545507"/>
    </source>
</evidence>
<evidence type="ECO:0000313" key="2">
    <source>
        <dbReference type="EMBL" id="NWF48400.1"/>
    </source>
</evidence>
<dbReference type="SUPFAM" id="SSF51556">
    <property type="entry name" value="Metallo-dependent hydrolases"/>
    <property type="match status" value="1"/>
</dbReference>
<name>A0A7Y8H0S0_9BURK</name>
<keyword evidence="2" id="KW-0378">Hydrolase</keyword>